<evidence type="ECO:0000313" key="3">
    <source>
        <dbReference type="EMBL" id="KAL3756551.1"/>
    </source>
</evidence>
<keyword evidence="2" id="KW-0472">Membrane</keyword>
<keyword evidence="2" id="KW-1133">Transmembrane helix</keyword>
<feature type="transmembrane region" description="Helical" evidence="2">
    <location>
        <begin position="458"/>
        <end position="480"/>
    </location>
</feature>
<feature type="transmembrane region" description="Helical" evidence="2">
    <location>
        <begin position="284"/>
        <end position="302"/>
    </location>
</feature>
<protein>
    <submittedName>
        <fullName evidence="3">Uncharacterized protein</fullName>
    </submittedName>
</protein>
<name>A0ABD3M1D7_9STRA</name>
<keyword evidence="2" id="KW-0812">Transmembrane</keyword>
<evidence type="ECO:0000313" key="4">
    <source>
        <dbReference type="Proteomes" id="UP001530293"/>
    </source>
</evidence>
<reference evidence="3 4" key="1">
    <citation type="submission" date="2024-10" db="EMBL/GenBank/DDBJ databases">
        <title>Updated reference genomes for cyclostephanoid diatoms.</title>
        <authorList>
            <person name="Roberts W.R."/>
            <person name="Alverson A.J."/>
        </authorList>
    </citation>
    <scope>NUCLEOTIDE SEQUENCE [LARGE SCALE GENOMIC DNA]</scope>
    <source>
        <strain evidence="3 4">AJA232-27</strain>
    </source>
</reference>
<organism evidence="3 4">
    <name type="scientific">Discostella pseudostelligera</name>
    <dbReference type="NCBI Taxonomy" id="259834"/>
    <lineage>
        <taxon>Eukaryota</taxon>
        <taxon>Sar</taxon>
        <taxon>Stramenopiles</taxon>
        <taxon>Ochrophyta</taxon>
        <taxon>Bacillariophyta</taxon>
        <taxon>Coscinodiscophyceae</taxon>
        <taxon>Thalassiosirophycidae</taxon>
        <taxon>Stephanodiscales</taxon>
        <taxon>Stephanodiscaceae</taxon>
        <taxon>Discostella</taxon>
    </lineage>
</organism>
<gene>
    <name evidence="3" type="ORF">ACHAWU_009945</name>
</gene>
<feature type="region of interest" description="Disordered" evidence="1">
    <location>
        <begin position="106"/>
        <end position="135"/>
    </location>
</feature>
<sequence>MGYPLSIQWQHIPRSLTAPDAWLAILLAAFLQYRQYRRRRRQSQENSGKFHNVGAKSKPKFNGVWSLEHQWLFTHLRMFLSPLPDQASELNAGMVDLQSEKELSELAKEAASGRVPKKKSSKNSSVGKTSGSGEMEVRSRRILKGELVHNDYYPELETTLNLSIAVMVGLASRWLFGLLRSLRLSSGFGGPCCSPYTGSEDEGTRLPGSFEKLLACVLIKKEGDDAGNFLLSILLLMFVMNVAKLAGSVSSISSPKSVDLNDDNKRMGSKVDVQVYTRIHPQKIRRFLIGSGAAIFSFWLFHTPSLLRLLGLDGLPEAMEELSARTLLFGNLLGITTLPITDTVGDSSNVEILMNACFAFLAILWGYVASVMMIPIEETARNAAHILSPSTAKKRLNPSEMMDLINVRIMLIIQAVIPVLIVFTYVLNNHFVDSMKFSARSGQRKVTFSKQYLQNSGLYVRIVLSWCFIAACAYCIRTLLQSYLDQATSVASAMGIFGEGMAKDDASDQRRKTDPFNDRYKNIVLTAGRIAAFPALVLGLLAIAHLCGGDGAAHPGIGYQSQPKNAPRSATLARGLLPSYGNRYMTWSFNQEQQRRGEVGVTAGDGLLQAAALSLSGINESPFRDSAHKTISSWLGNNRFCSPPKTRSVKSLSRHVQFILDETYGEVASTINAMTGRELLELAPQVHVTFVDSILGNKPAQGSCISEENPDDISRSEVCEASNESNASLQHPSFFDMLVSLMTHPLFTPSVVFPIVDTVAFLSSVWWSYWYSFKLATNYLKLRHIVIK</sequence>
<feature type="transmembrane region" description="Helical" evidence="2">
    <location>
        <begin position="405"/>
        <end position="427"/>
    </location>
</feature>
<comment type="caution">
    <text evidence="3">The sequence shown here is derived from an EMBL/GenBank/DDBJ whole genome shotgun (WGS) entry which is preliminary data.</text>
</comment>
<feature type="transmembrane region" description="Helical" evidence="2">
    <location>
        <begin position="12"/>
        <end position="31"/>
    </location>
</feature>
<dbReference type="AlphaFoldDB" id="A0ABD3M1D7"/>
<evidence type="ECO:0000256" key="2">
    <source>
        <dbReference type="SAM" id="Phobius"/>
    </source>
</evidence>
<accession>A0ABD3M1D7</accession>
<feature type="transmembrane region" description="Helical" evidence="2">
    <location>
        <begin position="352"/>
        <end position="374"/>
    </location>
</feature>
<dbReference type="Proteomes" id="UP001530293">
    <property type="component" value="Unassembled WGS sequence"/>
</dbReference>
<keyword evidence="4" id="KW-1185">Reference proteome</keyword>
<feature type="compositionally biased region" description="Low complexity" evidence="1">
    <location>
        <begin position="122"/>
        <end position="133"/>
    </location>
</feature>
<evidence type="ECO:0000256" key="1">
    <source>
        <dbReference type="SAM" id="MobiDB-lite"/>
    </source>
</evidence>
<dbReference type="EMBL" id="JALLBG020000303">
    <property type="protein sequence ID" value="KAL3756551.1"/>
    <property type="molecule type" value="Genomic_DNA"/>
</dbReference>
<feature type="transmembrane region" description="Helical" evidence="2">
    <location>
        <begin position="523"/>
        <end position="546"/>
    </location>
</feature>
<proteinExistence type="predicted"/>